<evidence type="ECO:0000256" key="1">
    <source>
        <dbReference type="SAM" id="MobiDB-lite"/>
    </source>
</evidence>
<feature type="compositionally biased region" description="Basic and acidic residues" evidence="1">
    <location>
        <begin position="50"/>
        <end position="60"/>
    </location>
</feature>
<protein>
    <submittedName>
        <fullName evidence="2">Uncharacterized protein</fullName>
    </submittedName>
</protein>
<gene>
    <name evidence="2" type="ORF">CYCCA115_LOCUS16767</name>
</gene>
<reference evidence="2" key="1">
    <citation type="submission" date="2023-08" db="EMBL/GenBank/DDBJ databases">
        <authorList>
            <person name="Audoor S."/>
            <person name="Bilcke G."/>
        </authorList>
    </citation>
    <scope>NUCLEOTIDE SEQUENCE</scope>
</reference>
<feature type="compositionally biased region" description="Polar residues" evidence="1">
    <location>
        <begin position="31"/>
        <end position="40"/>
    </location>
</feature>
<comment type="caution">
    <text evidence="2">The sequence shown here is derived from an EMBL/GenBank/DDBJ whole genome shotgun (WGS) entry which is preliminary data.</text>
</comment>
<feature type="region of interest" description="Disordered" evidence="1">
    <location>
        <begin position="91"/>
        <end position="115"/>
    </location>
</feature>
<feature type="compositionally biased region" description="Polar residues" evidence="1">
    <location>
        <begin position="158"/>
        <end position="170"/>
    </location>
</feature>
<proteinExistence type="predicted"/>
<dbReference type="Proteomes" id="UP001295423">
    <property type="component" value="Unassembled WGS sequence"/>
</dbReference>
<name>A0AAD2FZ70_9STRA</name>
<feature type="region of interest" description="Disordered" evidence="1">
    <location>
        <begin position="156"/>
        <end position="184"/>
    </location>
</feature>
<feature type="region of interest" description="Disordered" evidence="1">
    <location>
        <begin position="27"/>
        <end position="60"/>
    </location>
</feature>
<evidence type="ECO:0000313" key="2">
    <source>
        <dbReference type="EMBL" id="CAJ1957550.1"/>
    </source>
</evidence>
<evidence type="ECO:0000313" key="3">
    <source>
        <dbReference type="Proteomes" id="UP001295423"/>
    </source>
</evidence>
<dbReference type="AlphaFoldDB" id="A0AAD2FZ70"/>
<organism evidence="2 3">
    <name type="scientific">Cylindrotheca closterium</name>
    <dbReference type="NCBI Taxonomy" id="2856"/>
    <lineage>
        <taxon>Eukaryota</taxon>
        <taxon>Sar</taxon>
        <taxon>Stramenopiles</taxon>
        <taxon>Ochrophyta</taxon>
        <taxon>Bacillariophyta</taxon>
        <taxon>Bacillariophyceae</taxon>
        <taxon>Bacillariophycidae</taxon>
        <taxon>Bacillariales</taxon>
        <taxon>Bacillariaceae</taxon>
        <taxon>Cylindrotheca</taxon>
    </lineage>
</organism>
<accession>A0AAD2FZ70</accession>
<dbReference type="EMBL" id="CAKOGP040001947">
    <property type="protein sequence ID" value="CAJ1957550.1"/>
    <property type="molecule type" value="Genomic_DNA"/>
</dbReference>
<sequence>MATTTQCAAVDQSATIMSSRIAELKERRRSLTNSIPMNRTSSSLSMASLRSDRSSVEDETEKLERSLSRIRIRRPSLQVNVDLNGIVGAEPTIDETKSEMSSVSKTSKQEKSASLAPTSMLGKAYAKAILANYPDQQSAVSKVYKKTILANYPVPAESQKSVDSITERTLSFSDGGSERSGRSS</sequence>
<keyword evidence="3" id="KW-1185">Reference proteome</keyword>